<name>A0A9E7JDG4_9LILI</name>
<feature type="domain" description="ABC transporter" evidence="6">
    <location>
        <begin position="4"/>
        <end position="84"/>
    </location>
</feature>
<keyword evidence="8" id="KW-1185">Reference proteome</keyword>
<accession>A0A9E7JDG4</accession>
<dbReference type="GO" id="GO:0016020">
    <property type="term" value="C:membrane"/>
    <property type="evidence" value="ECO:0007669"/>
    <property type="project" value="UniProtKB-SubCell"/>
</dbReference>
<comment type="subcellular location">
    <subcellularLocation>
        <location evidence="1">Membrane</location>
        <topology evidence="1">Multi-pass membrane protein</topology>
    </subcellularLocation>
</comment>
<dbReference type="EMBL" id="CP097502">
    <property type="protein sequence ID" value="URD77085.1"/>
    <property type="molecule type" value="Genomic_DNA"/>
</dbReference>
<dbReference type="GO" id="GO:0016887">
    <property type="term" value="F:ATP hydrolysis activity"/>
    <property type="evidence" value="ECO:0007669"/>
    <property type="project" value="InterPro"/>
</dbReference>
<evidence type="ECO:0000313" key="8">
    <source>
        <dbReference type="Proteomes" id="UP001055439"/>
    </source>
</evidence>
<keyword evidence="4" id="KW-1133">Transmembrane helix</keyword>
<evidence type="ECO:0000256" key="1">
    <source>
        <dbReference type="ARBA" id="ARBA00004141"/>
    </source>
</evidence>
<dbReference type="InterPro" id="IPR027417">
    <property type="entry name" value="P-loop_NTPase"/>
</dbReference>
<dbReference type="OrthoDB" id="66620at2759"/>
<evidence type="ECO:0000313" key="7">
    <source>
        <dbReference type="EMBL" id="URD77085.1"/>
    </source>
</evidence>
<dbReference type="InterPro" id="IPR050352">
    <property type="entry name" value="ABCG_transporters"/>
</dbReference>
<dbReference type="InterPro" id="IPR003439">
    <property type="entry name" value="ABC_transporter-like_ATP-bd"/>
</dbReference>
<dbReference type="Gene3D" id="3.40.50.300">
    <property type="entry name" value="P-loop containing nucleotide triphosphate hydrolases"/>
    <property type="match status" value="1"/>
</dbReference>
<dbReference type="SUPFAM" id="SSF52540">
    <property type="entry name" value="P-loop containing nucleoside triphosphate hydrolases"/>
    <property type="match status" value="1"/>
</dbReference>
<proteinExistence type="predicted"/>
<dbReference type="Proteomes" id="UP001055439">
    <property type="component" value="Chromosome 1"/>
</dbReference>
<organism evidence="7 8">
    <name type="scientific">Musa troglodytarum</name>
    <name type="common">fe'i banana</name>
    <dbReference type="NCBI Taxonomy" id="320322"/>
    <lineage>
        <taxon>Eukaryota</taxon>
        <taxon>Viridiplantae</taxon>
        <taxon>Streptophyta</taxon>
        <taxon>Embryophyta</taxon>
        <taxon>Tracheophyta</taxon>
        <taxon>Spermatophyta</taxon>
        <taxon>Magnoliopsida</taxon>
        <taxon>Liliopsida</taxon>
        <taxon>Zingiberales</taxon>
        <taxon>Musaceae</taxon>
        <taxon>Musa</taxon>
    </lineage>
</organism>
<dbReference type="PANTHER" id="PTHR48041">
    <property type="entry name" value="ABC TRANSPORTER G FAMILY MEMBER 28"/>
    <property type="match status" value="1"/>
</dbReference>
<dbReference type="GO" id="GO:0042626">
    <property type="term" value="F:ATPase-coupled transmembrane transporter activity"/>
    <property type="evidence" value="ECO:0007669"/>
    <property type="project" value="TreeGrafter"/>
</dbReference>
<keyword evidence="5" id="KW-0472">Membrane</keyword>
<evidence type="ECO:0000256" key="5">
    <source>
        <dbReference type="ARBA" id="ARBA00023136"/>
    </source>
</evidence>
<sequence length="100" mass="11440">MLLNSIFSKVEEGEIFTVLGMNGFSKPTLIDALATLITWESSSGPITLNGKKLEGWLLKLISTYEMHNNLLYPMLTVEETLMFYVEFWLSWLLFASKKKS</sequence>
<dbReference type="PANTHER" id="PTHR48041:SF11">
    <property type="entry name" value="ABC TRANSPORTER G FAMILY MEMBER 16"/>
    <property type="match status" value="1"/>
</dbReference>
<dbReference type="Pfam" id="PF00005">
    <property type="entry name" value="ABC_tran"/>
    <property type="match status" value="1"/>
</dbReference>
<dbReference type="AlphaFoldDB" id="A0A9E7JDG4"/>
<evidence type="ECO:0000256" key="3">
    <source>
        <dbReference type="ARBA" id="ARBA00022692"/>
    </source>
</evidence>
<evidence type="ECO:0000256" key="4">
    <source>
        <dbReference type="ARBA" id="ARBA00022989"/>
    </source>
</evidence>
<reference evidence="7" key="1">
    <citation type="submission" date="2022-05" db="EMBL/GenBank/DDBJ databases">
        <title>The Musa troglodytarum L. genome provides insights into the mechanism of non-climacteric behaviour and enrichment of carotenoids.</title>
        <authorList>
            <person name="Wang J."/>
        </authorList>
    </citation>
    <scope>NUCLEOTIDE SEQUENCE</scope>
    <source>
        <tissue evidence="7">Leaf</tissue>
    </source>
</reference>
<gene>
    <name evidence="7" type="ORF">MUK42_26403</name>
</gene>
<evidence type="ECO:0000256" key="2">
    <source>
        <dbReference type="ARBA" id="ARBA00022448"/>
    </source>
</evidence>
<keyword evidence="3" id="KW-0812">Transmembrane</keyword>
<dbReference type="GO" id="GO:0005524">
    <property type="term" value="F:ATP binding"/>
    <property type="evidence" value="ECO:0007669"/>
    <property type="project" value="InterPro"/>
</dbReference>
<keyword evidence="2" id="KW-0813">Transport</keyword>
<protein>
    <submittedName>
        <fullName evidence="7">ABC transporter G family member</fullName>
    </submittedName>
</protein>
<evidence type="ECO:0000259" key="6">
    <source>
        <dbReference type="Pfam" id="PF00005"/>
    </source>
</evidence>